<dbReference type="AlphaFoldDB" id="A0A2G9YHH3"/>
<evidence type="ECO:0000256" key="4">
    <source>
        <dbReference type="ARBA" id="ARBA00022989"/>
    </source>
</evidence>
<dbReference type="EMBL" id="PCRK01000181">
    <property type="protein sequence ID" value="PIP18675.1"/>
    <property type="molecule type" value="Genomic_DNA"/>
</dbReference>
<name>A0A2G9YHH3_9BACT</name>
<keyword evidence="3 6" id="KW-0812">Transmembrane</keyword>
<dbReference type="GO" id="GO:0016020">
    <property type="term" value="C:membrane"/>
    <property type="evidence" value="ECO:0007669"/>
    <property type="project" value="UniProtKB-SubCell"/>
</dbReference>
<protein>
    <submittedName>
        <fullName evidence="7">Anion permease</fullName>
    </submittedName>
</protein>
<dbReference type="GO" id="GO:0005315">
    <property type="term" value="F:phosphate transmembrane transporter activity"/>
    <property type="evidence" value="ECO:0007669"/>
    <property type="project" value="InterPro"/>
</dbReference>
<dbReference type="InterPro" id="IPR001204">
    <property type="entry name" value="Phos_transporter"/>
</dbReference>
<feature type="transmembrane region" description="Helical" evidence="6">
    <location>
        <begin position="241"/>
        <end position="264"/>
    </location>
</feature>
<keyword evidence="5 6" id="KW-0472">Membrane</keyword>
<evidence type="ECO:0000256" key="6">
    <source>
        <dbReference type="SAM" id="Phobius"/>
    </source>
</evidence>
<reference evidence="7 8" key="1">
    <citation type="submission" date="2017-09" db="EMBL/GenBank/DDBJ databases">
        <title>Depth-based differentiation of microbial function through sediment-hosted aquifers and enrichment of novel symbionts in the deep terrestrial subsurface.</title>
        <authorList>
            <person name="Probst A.J."/>
            <person name="Ladd B."/>
            <person name="Jarett J.K."/>
            <person name="Geller-Mcgrath D.E."/>
            <person name="Sieber C.M."/>
            <person name="Emerson J.B."/>
            <person name="Anantharaman K."/>
            <person name="Thomas B.C."/>
            <person name="Malmstrom R."/>
            <person name="Stieglmeier M."/>
            <person name="Klingl A."/>
            <person name="Woyke T."/>
            <person name="Ryan C.M."/>
            <person name="Banfield J.F."/>
        </authorList>
    </citation>
    <scope>NUCLEOTIDE SEQUENCE [LARGE SCALE GENOMIC DNA]</scope>
    <source>
        <strain evidence="7">CG23_combo_of_CG06-09_8_20_14_all_41_10</strain>
    </source>
</reference>
<accession>A0A2G9YHH3</accession>
<dbReference type="Proteomes" id="UP000231292">
    <property type="component" value="Unassembled WGS sequence"/>
</dbReference>
<evidence type="ECO:0000256" key="1">
    <source>
        <dbReference type="ARBA" id="ARBA00004141"/>
    </source>
</evidence>
<evidence type="ECO:0000256" key="2">
    <source>
        <dbReference type="ARBA" id="ARBA00022448"/>
    </source>
</evidence>
<feature type="transmembrane region" description="Helical" evidence="6">
    <location>
        <begin position="270"/>
        <end position="287"/>
    </location>
</feature>
<dbReference type="PANTHER" id="PTHR11101:SF80">
    <property type="entry name" value="PHOSPHATE TRANSPORTER"/>
    <property type="match status" value="1"/>
</dbReference>
<sequence>MYLLLVVFVLLMGAAVGWSIGANDAANSLGTAVGSKVLNLKQAIILIVIFGFLGAFLQGSYVTKTIGKGIVPLNELDKNISLYIAVVAVFAACAWVVLATYWKMPISTSHSIVGAVAGAGLAVNAPVKWKMLGDIFICWIFTPIGAAILGFLFYKALQNSFYRIIPRKYLKFTIAILIILSGCYVAYTWGANDVANAVGVISGTGVMTPRMCVIFGGLAIVLGIMTWGYKVIETIGSEITRLLPIMALSAQLASAVNVHVYTLFGIPVSTSHSIVGAICGVGLVRGVRVLNFRIMKDMILCWLATPFISGAVSFLVLKAITFFVRF</sequence>
<dbReference type="PANTHER" id="PTHR11101">
    <property type="entry name" value="PHOSPHATE TRANSPORTER"/>
    <property type="match status" value="1"/>
</dbReference>
<feature type="transmembrane region" description="Helical" evidence="6">
    <location>
        <begin position="169"/>
        <end position="187"/>
    </location>
</feature>
<keyword evidence="2" id="KW-0813">Transport</keyword>
<feature type="transmembrane region" description="Helical" evidence="6">
    <location>
        <begin position="131"/>
        <end position="157"/>
    </location>
</feature>
<feature type="transmembrane region" description="Helical" evidence="6">
    <location>
        <begin position="43"/>
        <end position="62"/>
    </location>
</feature>
<dbReference type="GO" id="GO:0035435">
    <property type="term" value="P:phosphate ion transmembrane transport"/>
    <property type="evidence" value="ECO:0007669"/>
    <property type="project" value="TreeGrafter"/>
</dbReference>
<evidence type="ECO:0000256" key="5">
    <source>
        <dbReference type="ARBA" id="ARBA00023136"/>
    </source>
</evidence>
<organism evidence="7 8">
    <name type="scientific">Candidatus Sherwoodlollariibacterium unditelluris</name>
    <dbReference type="NCBI Taxonomy" id="1974757"/>
    <lineage>
        <taxon>Bacteria</taxon>
        <taxon>Pseudomonadati</taxon>
        <taxon>Candidatus Omnitrophota</taxon>
        <taxon>Candidatus Sherwoodlollariibacterium</taxon>
    </lineage>
</organism>
<feature type="transmembrane region" description="Helical" evidence="6">
    <location>
        <begin position="82"/>
        <end position="102"/>
    </location>
</feature>
<dbReference type="Pfam" id="PF01384">
    <property type="entry name" value="PHO4"/>
    <property type="match status" value="1"/>
</dbReference>
<evidence type="ECO:0000313" key="8">
    <source>
        <dbReference type="Proteomes" id="UP000231292"/>
    </source>
</evidence>
<keyword evidence="4 6" id="KW-1133">Transmembrane helix</keyword>
<proteinExistence type="predicted"/>
<comment type="subcellular location">
    <subcellularLocation>
        <location evidence="1">Membrane</location>
        <topology evidence="1">Multi-pass membrane protein</topology>
    </subcellularLocation>
</comment>
<gene>
    <name evidence="7" type="ORF">COX41_06945</name>
</gene>
<comment type="caution">
    <text evidence="7">The sequence shown here is derived from an EMBL/GenBank/DDBJ whole genome shotgun (WGS) entry which is preliminary data.</text>
</comment>
<feature type="transmembrane region" description="Helical" evidence="6">
    <location>
        <begin position="299"/>
        <end position="324"/>
    </location>
</feature>
<feature type="transmembrane region" description="Helical" evidence="6">
    <location>
        <begin position="207"/>
        <end position="229"/>
    </location>
</feature>
<evidence type="ECO:0000313" key="7">
    <source>
        <dbReference type="EMBL" id="PIP18675.1"/>
    </source>
</evidence>
<evidence type="ECO:0000256" key="3">
    <source>
        <dbReference type="ARBA" id="ARBA00022692"/>
    </source>
</evidence>